<evidence type="ECO:0000313" key="2">
    <source>
        <dbReference type="EMBL" id="TYI23629.1"/>
    </source>
</evidence>
<keyword evidence="1" id="KW-0472">Membrane</keyword>
<keyword evidence="1" id="KW-0812">Transmembrane</keyword>
<keyword evidence="3" id="KW-1185">Reference proteome</keyword>
<protein>
    <submittedName>
        <fullName evidence="2">Uncharacterized protein</fullName>
    </submittedName>
</protein>
<evidence type="ECO:0000313" key="3">
    <source>
        <dbReference type="Proteomes" id="UP000322667"/>
    </source>
</evidence>
<sequence length="103" mass="12260">MFSCGVYYRNWLNSHSLLSSLNRHSMRGIRFFFPNFNSCPHLCRKNEETRMRFHLSLQRNNLKANGMIKILMTLILKNHGRIKMNLLRLGMMGFIVICISYVY</sequence>
<organism evidence="2 3">
    <name type="scientific">Gossypium tomentosum</name>
    <name type="common">Hawaiian cotton</name>
    <name type="synonym">Gossypium sandvicense</name>
    <dbReference type="NCBI Taxonomy" id="34277"/>
    <lineage>
        <taxon>Eukaryota</taxon>
        <taxon>Viridiplantae</taxon>
        <taxon>Streptophyta</taxon>
        <taxon>Embryophyta</taxon>
        <taxon>Tracheophyta</taxon>
        <taxon>Spermatophyta</taxon>
        <taxon>Magnoliopsida</taxon>
        <taxon>eudicotyledons</taxon>
        <taxon>Gunneridae</taxon>
        <taxon>Pentapetalae</taxon>
        <taxon>rosids</taxon>
        <taxon>malvids</taxon>
        <taxon>Malvales</taxon>
        <taxon>Malvaceae</taxon>
        <taxon>Malvoideae</taxon>
        <taxon>Gossypium</taxon>
    </lineage>
</organism>
<dbReference type="AlphaFoldDB" id="A0A5D2Q5R5"/>
<reference evidence="2 3" key="1">
    <citation type="submission" date="2019-07" db="EMBL/GenBank/DDBJ databases">
        <title>WGS assembly of Gossypium tomentosum.</title>
        <authorList>
            <person name="Chen Z.J."/>
            <person name="Sreedasyam A."/>
            <person name="Ando A."/>
            <person name="Song Q."/>
            <person name="De L."/>
            <person name="Hulse-Kemp A."/>
            <person name="Ding M."/>
            <person name="Ye W."/>
            <person name="Kirkbride R."/>
            <person name="Jenkins J."/>
            <person name="Plott C."/>
            <person name="Lovell J."/>
            <person name="Lin Y.-M."/>
            <person name="Vaughn R."/>
            <person name="Liu B."/>
            <person name="Li W."/>
            <person name="Simpson S."/>
            <person name="Scheffler B."/>
            <person name="Saski C."/>
            <person name="Grover C."/>
            <person name="Hu G."/>
            <person name="Conover J."/>
            <person name="Carlson J."/>
            <person name="Shu S."/>
            <person name="Boston L."/>
            <person name="Williams M."/>
            <person name="Peterson D."/>
            <person name="Mcgee K."/>
            <person name="Jones D."/>
            <person name="Wendel J."/>
            <person name="Stelly D."/>
            <person name="Grimwood J."/>
            <person name="Schmutz J."/>
        </authorList>
    </citation>
    <scope>NUCLEOTIDE SEQUENCE [LARGE SCALE GENOMIC DNA]</scope>
    <source>
        <strain evidence="2">7179.01</strain>
    </source>
</reference>
<feature type="transmembrane region" description="Helical" evidence="1">
    <location>
        <begin position="86"/>
        <end position="102"/>
    </location>
</feature>
<accession>A0A5D2Q5R5</accession>
<evidence type="ECO:0000256" key="1">
    <source>
        <dbReference type="SAM" id="Phobius"/>
    </source>
</evidence>
<dbReference type="Proteomes" id="UP000322667">
    <property type="component" value="Chromosome A06"/>
</dbReference>
<gene>
    <name evidence="2" type="ORF">ES332_A06G177600v1</name>
</gene>
<proteinExistence type="predicted"/>
<name>A0A5D2Q5R5_GOSTO</name>
<keyword evidence="1" id="KW-1133">Transmembrane helix</keyword>
<dbReference type="EMBL" id="CM017615">
    <property type="protein sequence ID" value="TYI23629.1"/>
    <property type="molecule type" value="Genomic_DNA"/>
</dbReference>